<dbReference type="Proteomes" id="UP001058271">
    <property type="component" value="Chromosome"/>
</dbReference>
<protein>
    <recommendedName>
        <fullName evidence="2">MmyB-like transcription regulator ligand binding domain-containing protein</fullName>
    </recommendedName>
</protein>
<dbReference type="RefSeq" id="WP_390891418.1">
    <property type="nucleotide sequence ID" value="NZ_BAAABS010000033.1"/>
</dbReference>
<keyword evidence="4" id="KW-1185">Reference proteome</keyword>
<evidence type="ECO:0000256" key="1">
    <source>
        <dbReference type="SAM" id="MobiDB-lite"/>
    </source>
</evidence>
<feature type="domain" description="MmyB-like transcription regulator ligand binding" evidence="2">
    <location>
        <begin position="19"/>
        <end position="65"/>
    </location>
</feature>
<proteinExistence type="predicted"/>
<accession>A0ABY5ZH28</accession>
<dbReference type="InterPro" id="IPR041413">
    <property type="entry name" value="MLTR_LBD"/>
</dbReference>
<feature type="region of interest" description="Disordered" evidence="1">
    <location>
        <begin position="1"/>
        <end position="29"/>
    </location>
</feature>
<reference evidence="3" key="1">
    <citation type="submission" date="2021-04" db="EMBL/GenBank/DDBJ databases">
        <title>Biosynthetic gene clusters of Dactylosporangioum roseum.</title>
        <authorList>
            <person name="Hartkoorn R.C."/>
            <person name="Beaudoing E."/>
            <person name="Hot D."/>
            <person name="Moureu S."/>
        </authorList>
    </citation>
    <scope>NUCLEOTIDE SEQUENCE</scope>
    <source>
        <strain evidence="3">NRRL B-16295</strain>
    </source>
</reference>
<gene>
    <name evidence="3" type="ORF">Drose_08230</name>
</gene>
<evidence type="ECO:0000313" key="4">
    <source>
        <dbReference type="Proteomes" id="UP001058271"/>
    </source>
</evidence>
<dbReference type="Gene3D" id="3.30.450.180">
    <property type="match status" value="1"/>
</dbReference>
<dbReference type="Pfam" id="PF17765">
    <property type="entry name" value="MLTR_LBD"/>
    <property type="match status" value="1"/>
</dbReference>
<evidence type="ECO:0000313" key="3">
    <source>
        <dbReference type="EMBL" id="UWZ40260.1"/>
    </source>
</evidence>
<evidence type="ECO:0000259" key="2">
    <source>
        <dbReference type="Pfam" id="PF17765"/>
    </source>
</evidence>
<name>A0ABY5ZH28_9ACTN</name>
<organism evidence="3 4">
    <name type="scientific">Dactylosporangium roseum</name>
    <dbReference type="NCBI Taxonomy" id="47989"/>
    <lineage>
        <taxon>Bacteria</taxon>
        <taxon>Bacillati</taxon>
        <taxon>Actinomycetota</taxon>
        <taxon>Actinomycetes</taxon>
        <taxon>Micromonosporales</taxon>
        <taxon>Micromonosporaceae</taxon>
        <taxon>Dactylosporangium</taxon>
    </lineage>
</organism>
<dbReference type="EMBL" id="CP073721">
    <property type="protein sequence ID" value="UWZ40260.1"/>
    <property type="molecule type" value="Genomic_DNA"/>
</dbReference>
<sequence length="75" mass="7868">MIPSTARSSCGGGTSPRSACAGRRKTSHHPHFGELTLECRALHADEQGQRVVFYTAVPGSPTASVLCGLREAMVA</sequence>